<feature type="region of interest" description="Disordered" evidence="1">
    <location>
        <begin position="250"/>
        <end position="274"/>
    </location>
</feature>
<dbReference type="EMBL" id="CAICTM010001627">
    <property type="protein sequence ID" value="CAB9525092.1"/>
    <property type="molecule type" value="Genomic_DNA"/>
</dbReference>
<evidence type="ECO:0000313" key="3">
    <source>
        <dbReference type="Proteomes" id="UP001153069"/>
    </source>
</evidence>
<feature type="region of interest" description="Disordered" evidence="1">
    <location>
        <begin position="715"/>
        <end position="738"/>
    </location>
</feature>
<evidence type="ECO:0000313" key="2">
    <source>
        <dbReference type="EMBL" id="CAB9525092.1"/>
    </source>
</evidence>
<evidence type="ECO:0000256" key="1">
    <source>
        <dbReference type="SAM" id="MobiDB-lite"/>
    </source>
</evidence>
<name>A0A9N8EPX1_9STRA</name>
<comment type="caution">
    <text evidence="2">The sequence shown here is derived from an EMBL/GenBank/DDBJ whole genome shotgun (WGS) entry which is preliminary data.</text>
</comment>
<dbReference type="AlphaFoldDB" id="A0A9N8EPX1"/>
<protein>
    <submittedName>
        <fullName evidence="2">Uncharacterized protein</fullName>
    </submittedName>
</protein>
<gene>
    <name evidence="2" type="ORF">SEMRO_1629_G287070.1</name>
</gene>
<sequence length="777" mass="81932">MTRAKNRRQKRCNPEMMRWVSVSLAVVVGTPDFASASGAIGRHKIAIEPSTPASAAIRTHRSPPSEALFQLYRDQRQTRIEKLQGHIRIQEEQKKRYALDDNIPLTDRQMQAESGCPLCYDGSSVSNPSQGTSIAMGWTCGQLGNFVGLNLGPGELECLEFQTVGGVDCGCPSSPLDNDFCAMCTSADGTAQLIPDSYLDLPIPVTPTQPTEGLTCQDLVFVRQQGGVAPCSSLASYMRYCGCPQKVPDVATPNSPSTPGVADTPTDAPTSSTVAPTLAPISFQEMPPAISNMFTTSMPGDGSTTMIPTGAGPDPGDGGGTTMAPSAGSGPVDKLEDEATDAPNAGEPFSCFLCPDQNPPLFQNRVLPYLTPAPSPQSNTIPVGQTDPTETTTCGMLAAEAETLTDATECFDAIFPTVPLDVPSFCGCSSSQTWDLCSLCGNQPISNPDLNVPGSGGLTCLDLQEYMRFVTDENSCNTIAETARAACCTPLPNCPVCVNPVFTYAQDKLYPPFGLKCSELSLAERLGHNVTCPEIQERFGWYCECPNAIRPSCSLCGDGVDVPQPEQPVQALGEGVTCQEVDDYASLRPAETCESDIAAWSVDARAFCGCPGFSPRGDCRIACSSGLVVDTNALVKDEAGISINDYLTCGELFAFAPFVTSSDMCLAMQRSSQNGCCVAPGEETAGDAATSNTNAGRNFPPGSPGFLSYPFLNSDGTSSSSAQDPVHERTSITSPYGSPNYHHAAAASSASQQVMRWATSSLLVDVALLVVAGVWLA</sequence>
<reference evidence="2" key="1">
    <citation type="submission" date="2020-06" db="EMBL/GenBank/DDBJ databases">
        <authorList>
            <consortium name="Plant Systems Biology data submission"/>
        </authorList>
    </citation>
    <scope>NUCLEOTIDE SEQUENCE</scope>
    <source>
        <strain evidence="2">D6</strain>
    </source>
</reference>
<proteinExistence type="predicted"/>
<feature type="region of interest" description="Disordered" evidence="1">
    <location>
        <begin position="309"/>
        <end position="339"/>
    </location>
</feature>
<dbReference type="Proteomes" id="UP001153069">
    <property type="component" value="Unassembled WGS sequence"/>
</dbReference>
<organism evidence="2 3">
    <name type="scientific">Seminavis robusta</name>
    <dbReference type="NCBI Taxonomy" id="568900"/>
    <lineage>
        <taxon>Eukaryota</taxon>
        <taxon>Sar</taxon>
        <taxon>Stramenopiles</taxon>
        <taxon>Ochrophyta</taxon>
        <taxon>Bacillariophyta</taxon>
        <taxon>Bacillariophyceae</taxon>
        <taxon>Bacillariophycidae</taxon>
        <taxon>Naviculales</taxon>
        <taxon>Naviculaceae</taxon>
        <taxon>Seminavis</taxon>
    </lineage>
</organism>
<accession>A0A9N8EPX1</accession>
<keyword evidence="3" id="KW-1185">Reference proteome</keyword>
<dbReference type="OrthoDB" id="38007at2759"/>